<evidence type="ECO:0000313" key="1">
    <source>
        <dbReference type="EMBL" id="BCS82480.1"/>
    </source>
</evidence>
<dbReference type="EMBL" id="AP024481">
    <property type="protein sequence ID" value="BCS82480.1"/>
    <property type="molecule type" value="Genomic_DNA"/>
</dbReference>
<protein>
    <recommendedName>
        <fullName evidence="3">DUF3781 domain-containing protein</fullName>
    </recommendedName>
</protein>
<reference evidence="1 2" key="1">
    <citation type="submission" date="2021-02" db="EMBL/GenBank/DDBJ databases">
        <title>Nitrogen-fixing ability and nitrogen fixation related genes of thermophilic fermentative bacteria in the genus Caldicellulosiruptor.</title>
        <authorList>
            <person name="Chen Y."/>
            <person name="Nishihara A."/>
            <person name="Haruta S."/>
        </authorList>
    </citation>
    <scope>NUCLEOTIDE SEQUENCE [LARGE SCALE GENOMIC DNA]</scope>
    <source>
        <strain evidence="1 2">YA01</strain>
        <plasmid evidence="1 2">pYA01-1</plasmid>
    </source>
</reference>
<accession>A0ABM7NQQ3</accession>
<name>A0ABM7NQQ3_9FIRM</name>
<keyword evidence="2" id="KW-1185">Reference proteome</keyword>
<gene>
    <name evidence="1" type="ORF">CaldiYA01_24400</name>
</gene>
<evidence type="ECO:0000313" key="2">
    <source>
        <dbReference type="Proteomes" id="UP000663623"/>
    </source>
</evidence>
<organism evidence="1 2">
    <name type="scientific">Caldicellulosiruptor diazotrophicus</name>
    <dbReference type="NCBI Taxonomy" id="2806205"/>
    <lineage>
        <taxon>Bacteria</taxon>
        <taxon>Bacillati</taxon>
        <taxon>Bacillota</taxon>
        <taxon>Bacillota incertae sedis</taxon>
        <taxon>Caldicellulosiruptorales</taxon>
        <taxon>Caldicellulosiruptoraceae</taxon>
        <taxon>Caldicellulosiruptor</taxon>
    </lineage>
</organism>
<keyword evidence="1" id="KW-0614">Plasmid</keyword>
<dbReference type="RefSeq" id="WP_207182902.1">
    <property type="nucleotide sequence ID" value="NZ_AP024481.1"/>
</dbReference>
<dbReference type="Proteomes" id="UP000663623">
    <property type="component" value="Plasmid pYA01-1"/>
</dbReference>
<geneLocation type="plasmid" evidence="1 2">
    <name>pYA01-1</name>
</geneLocation>
<proteinExistence type="predicted"/>
<evidence type="ECO:0008006" key="3">
    <source>
        <dbReference type="Google" id="ProtNLM"/>
    </source>
</evidence>
<sequence>MRKLTIELTEQEAMYLLGYFTARAMEGYRFDEFEQGIIKKLADKCNVEFVFENGKILQARYKGNLFYCTTPQE</sequence>